<feature type="compositionally biased region" description="Basic and acidic residues" evidence="1">
    <location>
        <begin position="1"/>
        <end position="11"/>
    </location>
</feature>
<sequence length="385" mass="41817">MDQETSEDKVDAASIDPDDEPRGRPAAQGGRAQYPFPRKTVEDALRIPTAIRTNNGGEPFAPQEIAKALNVGGRTGNFFYLTTASRDYGFTEGTRDSSEISLTALGKQAVYPSSDNDAYAAKLRAFLNVDKFRGVLEHYKGSKLPADQFVRNVLETKFGLDPRTHDTFLDVFQKNCRHLGIGAEWAPSQQATVPATSSAPNETLQPAVTVTPPASPAESSGGPANGELVCFVAMPFAEKTEEYAPGFFAEVYASLFEPAITAAGFKARTARGQGSDLIHSTIVNGLLDADLALVDLTEHNPNVLFELGLRIAEKKPTVLVKAIGTNPIFDVDNLMRVVSYNPNLWPSTVKDDLPKLIEFIKGAWAMKDTERPYMEILRQHAVAAG</sequence>
<accession>A0ABV8Q4Y2</accession>
<keyword evidence="3" id="KW-1185">Reference proteome</keyword>
<dbReference type="EMBL" id="JBHSCN010000003">
    <property type="protein sequence ID" value="MFC4242653.1"/>
    <property type="molecule type" value="Genomic_DNA"/>
</dbReference>
<comment type="caution">
    <text evidence="2">The sequence shown here is derived from an EMBL/GenBank/DDBJ whole genome shotgun (WGS) entry which is preliminary data.</text>
</comment>
<feature type="region of interest" description="Disordered" evidence="1">
    <location>
        <begin position="1"/>
        <end position="37"/>
    </location>
</feature>
<gene>
    <name evidence="2" type="ORF">ACFOYW_04645</name>
</gene>
<reference evidence="3" key="1">
    <citation type="journal article" date="2019" name="Int. J. Syst. Evol. Microbiol.">
        <title>The Global Catalogue of Microorganisms (GCM) 10K type strain sequencing project: providing services to taxonomists for standard genome sequencing and annotation.</title>
        <authorList>
            <consortium name="The Broad Institute Genomics Platform"/>
            <consortium name="The Broad Institute Genome Sequencing Center for Infectious Disease"/>
            <person name="Wu L."/>
            <person name="Ma J."/>
        </authorList>
    </citation>
    <scope>NUCLEOTIDE SEQUENCE [LARGE SCALE GENOMIC DNA]</scope>
    <source>
        <strain evidence="3">CGMCC 1.10363</strain>
    </source>
</reference>
<protein>
    <submittedName>
        <fullName evidence="2">Uncharacterized protein</fullName>
    </submittedName>
</protein>
<evidence type="ECO:0000313" key="3">
    <source>
        <dbReference type="Proteomes" id="UP001595900"/>
    </source>
</evidence>
<evidence type="ECO:0000256" key="1">
    <source>
        <dbReference type="SAM" id="MobiDB-lite"/>
    </source>
</evidence>
<feature type="compositionally biased region" description="Polar residues" evidence="1">
    <location>
        <begin position="190"/>
        <end position="204"/>
    </location>
</feature>
<proteinExistence type="predicted"/>
<name>A0ABV8Q4Y2_9MICO</name>
<evidence type="ECO:0000313" key="2">
    <source>
        <dbReference type="EMBL" id="MFC4242653.1"/>
    </source>
</evidence>
<feature type="compositionally biased region" description="Low complexity" evidence="1">
    <location>
        <begin position="206"/>
        <end position="222"/>
    </location>
</feature>
<organism evidence="2 3">
    <name type="scientific">Gryllotalpicola reticulitermitis</name>
    <dbReference type="NCBI Taxonomy" id="1184153"/>
    <lineage>
        <taxon>Bacteria</taxon>
        <taxon>Bacillati</taxon>
        <taxon>Actinomycetota</taxon>
        <taxon>Actinomycetes</taxon>
        <taxon>Micrococcales</taxon>
        <taxon>Microbacteriaceae</taxon>
        <taxon>Gryllotalpicola</taxon>
    </lineage>
</organism>
<feature type="region of interest" description="Disordered" evidence="1">
    <location>
        <begin position="190"/>
        <end position="222"/>
    </location>
</feature>
<dbReference type="RefSeq" id="WP_390227524.1">
    <property type="nucleotide sequence ID" value="NZ_JBHSCN010000003.1"/>
</dbReference>
<dbReference type="Proteomes" id="UP001595900">
    <property type="component" value="Unassembled WGS sequence"/>
</dbReference>